<dbReference type="EMBL" id="QTSX02004494">
    <property type="protein sequence ID" value="KAJ9064326.1"/>
    <property type="molecule type" value="Genomic_DNA"/>
</dbReference>
<keyword evidence="2" id="KW-1185">Reference proteome</keyword>
<proteinExistence type="predicted"/>
<name>A0ACC2SQ80_9FUNG</name>
<dbReference type="Proteomes" id="UP001165960">
    <property type="component" value="Unassembled WGS sequence"/>
</dbReference>
<reference evidence="1" key="1">
    <citation type="submission" date="2022-04" db="EMBL/GenBank/DDBJ databases">
        <title>Genome of the entomopathogenic fungus Entomophthora muscae.</title>
        <authorList>
            <person name="Elya C."/>
            <person name="Lovett B.R."/>
            <person name="Lee E."/>
            <person name="Macias A.M."/>
            <person name="Hajek A.E."/>
            <person name="De Bivort B.L."/>
            <person name="Kasson M.T."/>
            <person name="De Fine Licht H.H."/>
            <person name="Stajich J.E."/>
        </authorList>
    </citation>
    <scope>NUCLEOTIDE SEQUENCE</scope>
    <source>
        <strain evidence="1">Berkeley</strain>
    </source>
</reference>
<evidence type="ECO:0000313" key="1">
    <source>
        <dbReference type="EMBL" id="KAJ9064326.1"/>
    </source>
</evidence>
<organism evidence="1 2">
    <name type="scientific">Entomophthora muscae</name>
    <dbReference type="NCBI Taxonomy" id="34485"/>
    <lineage>
        <taxon>Eukaryota</taxon>
        <taxon>Fungi</taxon>
        <taxon>Fungi incertae sedis</taxon>
        <taxon>Zoopagomycota</taxon>
        <taxon>Entomophthoromycotina</taxon>
        <taxon>Entomophthoromycetes</taxon>
        <taxon>Entomophthorales</taxon>
        <taxon>Entomophthoraceae</taxon>
        <taxon>Entomophthora</taxon>
    </lineage>
</organism>
<sequence length="1131" mass="123711">MDPIAKIHSGVPDYLARNENQETQGKAHLPSDTGFNIEKLYQLGPVTALHSLGDQFLLSSSGPDLHIYHFKLPCQPLNPNPINALGSMRIHGVHSVCVAEKESQKKFCLVVYGGKSVRWINLSLCDSDTPSYELVYTSPIVELKDWVLDLCFQAIQSHSGVAAWELNVAFSHAFVASFSVSTGNGPDPLNQFSIEWRGSSQCPQNCLLYAAKFLSNNLVASGTVFNQVLIWEFKPSQDDRTGVLIHRLVGHEGVIFGLDFDAESSRLLSTSDDRTIRMWQLSPPDLLQPTLAPTCVIYGHLGRVWLARFLSPSSNRIVSVSEDSTCQMWEVLPCTDGPLTASSKRTWATHSGKNIWSFAVNDSRTVLATGGGDGGINLHSLDENERQCITKNHSPISLDLPPFSSYGADSAQIRSKKGQDGLISFILTSFTTIVAGTQLGYLLELSSSGNIEDHRPIYFDQDLAGYSVLAKPPTDPSRNTKLLVVGSKHGHLVFIDMAAPNQAIKIQAYGSRLTHVSIHNGLGKNQFCVFSRGIDNFMQLHHVVFGEAGMEVLGSGISLEIPQNFYMTSFAFEPFKHVAVCGSRRGALLVFDLSRAANSLQAILDFGEPTDLVVVKVSDLVKGVHSLETVTCIEFKNSEVYSAGRDGAYAIHHLKYSHDGSLSLGRVFHSRVTKGWIEQIQIVDGHVLLFLFHRKLLHIHDLTQNTELFEVACGGAHRKWFVILANPTRPNATIAYFRQDQVAMHLITSSADSNIPPKLQMGLHGREIRATSLVNFMGTTLLVTGAEDCSLRLHYKVQEHPGWKPILSVKKHQSAIFSMAWNHDLHSEPILFSAGGGENLLAWRLKYTEELTLPNALSMASLFLQDIAAAPPVCAIPDTRILTICTFTMGTRFVAAGYSDGIVRLWAFESAAFMLVASLNLPHPRCLMAVSSAKFIVNDQEQWFVLGGASNGKLSLWNVTERIQSFLQRKDPSCHQLSPELVVPIHNSAINCIEIIQSTGKEVVVATGGEDTGLGLVTLLKGDSDCVSLGDVSFYPMAHASAIQGMYPHDTASGVYLVTIGLDQRIITWSINLLPLPPGSSQPVTGSRIALHAMAHLDVPDPNNLSGICLPESSKLLLVAAGIGFQSFCQP</sequence>
<gene>
    <name evidence="1" type="primary">WDR6</name>
    <name evidence="1" type="ORF">DSO57_1031898</name>
</gene>
<accession>A0ACC2SQ80</accession>
<evidence type="ECO:0000313" key="2">
    <source>
        <dbReference type="Proteomes" id="UP001165960"/>
    </source>
</evidence>
<protein>
    <submittedName>
        <fullName evidence="1">WD repeat-containing protein 6</fullName>
    </submittedName>
</protein>
<comment type="caution">
    <text evidence="1">The sequence shown here is derived from an EMBL/GenBank/DDBJ whole genome shotgun (WGS) entry which is preliminary data.</text>
</comment>